<evidence type="ECO:0000259" key="6">
    <source>
        <dbReference type="Pfam" id="PF07714"/>
    </source>
</evidence>
<keyword evidence="3" id="KW-0547">Nucleotide-binding</keyword>
<evidence type="ECO:0000313" key="8">
    <source>
        <dbReference type="Proteomes" id="UP001177003"/>
    </source>
</evidence>
<dbReference type="GO" id="GO:0005524">
    <property type="term" value="F:ATP binding"/>
    <property type="evidence" value="ECO:0007669"/>
    <property type="project" value="UniProtKB-KW"/>
</dbReference>
<reference evidence="7" key="1">
    <citation type="submission" date="2023-04" db="EMBL/GenBank/DDBJ databases">
        <authorList>
            <person name="Vijverberg K."/>
            <person name="Xiong W."/>
            <person name="Schranz E."/>
        </authorList>
    </citation>
    <scope>NUCLEOTIDE SEQUENCE</scope>
</reference>
<keyword evidence="4" id="KW-0418">Kinase</keyword>
<keyword evidence="5" id="KW-0067">ATP-binding</keyword>
<keyword evidence="1" id="KW-0723">Serine/threonine-protein kinase</keyword>
<dbReference type="InterPro" id="IPR011009">
    <property type="entry name" value="Kinase-like_dom_sf"/>
</dbReference>
<dbReference type="Gene3D" id="1.10.510.10">
    <property type="entry name" value="Transferase(Phosphotransferase) domain 1"/>
    <property type="match status" value="1"/>
</dbReference>
<protein>
    <recommendedName>
        <fullName evidence="6">Serine-threonine/tyrosine-protein kinase catalytic domain-containing protein</fullName>
    </recommendedName>
</protein>
<dbReference type="GO" id="GO:0005886">
    <property type="term" value="C:plasma membrane"/>
    <property type="evidence" value="ECO:0007669"/>
    <property type="project" value="TreeGrafter"/>
</dbReference>
<evidence type="ECO:0000256" key="5">
    <source>
        <dbReference type="ARBA" id="ARBA00022840"/>
    </source>
</evidence>
<dbReference type="PANTHER" id="PTHR27002">
    <property type="entry name" value="RECEPTOR-LIKE SERINE/THREONINE-PROTEIN KINASE SD1-8"/>
    <property type="match status" value="1"/>
</dbReference>
<evidence type="ECO:0000313" key="7">
    <source>
        <dbReference type="EMBL" id="CAI9287285.1"/>
    </source>
</evidence>
<dbReference type="GO" id="GO:0004674">
    <property type="term" value="F:protein serine/threonine kinase activity"/>
    <property type="evidence" value="ECO:0007669"/>
    <property type="project" value="UniProtKB-KW"/>
</dbReference>
<proteinExistence type="predicted"/>
<sequence length="146" mass="17284">MHHAISHCSIFITKFETIFRKESLYILLLPVFIFESFKWVSFHIRKRQIHLRISLDKVVLVLFISLLGGQETAMKRLQEFRNEVTVIAKLQHRNLVRLLRYCVRGDEKILLYKDMPIRSLDSILSGPKLCTSLDWHMRFNIIMGIA</sequence>
<keyword evidence="8" id="KW-1185">Reference proteome</keyword>
<keyword evidence="2" id="KW-0808">Transferase</keyword>
<dbReference type="AlphaFoldDB" id="A0AA35Z7C8"/>
<evidence type="ECO:0000256" key="4">
    <source>
        <dbReference type="ARBA" id="ARBA00022777"/>
    </source>
</evidence>
<dbReference type="PANTHER" id="PTHR27002:SF1086">
    <property type="entry name" value="BULB-TYPE LECTIN DOMAIN-CONTAINING PROTEIN-RELATED"/>
    <property type="match status" value="1"/>
</dbReference>
<dbReference type="EMBL" id="OX465081">
    <property type="protein sequence ID" value="CAI9287285.1"/>
    <property type="molecule type" value="Genomic_DNA"/>
</dbReference>
<organism evidence="7 8">
    <name type="scientific">Lactuca saligna</name>
    <name type="common">Willowleaf lettuce</name>
    <dbReference type="NCBI Taxonomy" id="75948"/>
    <lineage>
        <taxon>Eukaryota</taxon>
        <taxon>Viridiplantae</taxon>
        <taxon>Streptophyta</taxon>
        <taxon>Embryophyta</taxon>
        <taxon>Tracheophyta</taxon>
        <taxon>Spermatophyta</taxon>
        <taxon>Magnoliopsida</taxon>
        <taxon>eudicotyledons</taxon>
        <taxon>Gunneridae</taxon>
        <taxon>Pentapetalae</taxon>
        <taxon>asterids</taxon>
        <taxon>campanulids</taxon>
        <taxon>Asterales</taxon>
        <taxon>Asteraceae</taxon>
        <taxon>Cichorioideae</taxon>
        <taxon>Cichorieae</taxon>
        <taxon>Lactucinae</taxon>
        <taxon>Lactuca</taxon>
    </lineage>
</organism>
<dbReference type="Proteomes" id="UP001177003">
    <property type="component" value="Chromosome 5"/>
</dbReference>
<evidence type="ECO:0000256" key="3">
    <source>
        <dbReference type="ARBA" id="ARBA00022741"/>
    </source>
</evidence>
<accession>A0AA35Z7C8</accession>
<feature type="domain" description="Serine-threonine/tyrosine-protein kinase catalytic" evidence="6">
    <location>
        <begin position="71"/>
        <end position="139"/>
    </location>
</feature>
<dbReference type="InterPro" id="IPR001245">
    <property type="entry name" value="Ser-Thr/Tyr_kinase_cat_dom"/>
</dbReference>
<dbReference type="SUPFAM" id="SSF56112">
    <property type="entry name" value="Protein kinase-like (PK-like)"/>
    <property type="match status" value="1"/>
</dbReference>
<name>A0AA35Z7C8_LACSI</name>
<gene>
    <name evidence="7" type="ORF">LSALG_LOCUS26652</name>
</gene>
<dbReference type="Pfam" id="PF07714">
    <property type="entry name" value="PK_Tyr_Ser-Thr"/>
    <property type="match status" value="1"/>
</dbReference>
<evidence type="ECO:0000256" key="2">
    <source>
        <dbReference type="ARBA" id="ARBA00022679"/>
    </source>
</evidence>
<evidence type="ECO:0000256" key="1">
    <source>
        <dbReference type="ARBA" id="ARBA00022527"/>
    </source>
</evidence>